<dbReference type="EMBL" id="SMOL01000108">
    <property type="protein sequence ID" value="KAB2633997.1"/>
    <property type="molecule type" value="Genomic_DNA"/>
</dbReference>
<organism evidence="1 2">
    <name type="scientific">Pyrus ussuriensis x Pyrus communis</name>
    <dbReference type="NCBI Taxonomy" id="2448454"/>
    <lineage>
        <taxon>Eukaryota</taxon>
        <taxon>Viridiplantae</taxon>
        <taxon>Streptophyta</taxon>
        <taxon>Embryophyta</taxon>
        <taxon>Tracheophyta</taxon>
        <taxon>Spermatophyta</taxon>
        <taxon>Magnoliopsida</taxon>
        <taxon>eudicotyledons</taxon>
        <taxon>Gunneridae</taxon>
        <taxon>Pentapetalae</taxon>
        <taxon>rosids</taxon>
        <taxon>fabids</taxon>
        <taxon>Rosales</taxon>
        <taxon>Rosaceae</taxon>
        <taxon>Amygdaloideae</taxon>
        <taxon>Maleae</taxon>
        <taxon>Pyrus</taxon>
    </lineage>
</organism>
<keyword evidence="2" id="KW-1185">Reference proteome</keyword>
<protein>
    <submittedName>
        <fullName evidence="1">Uncharacterized protein</fullName>
    </submittedName>
</protein>
<dbReference type="AlphaFoldDB" id="A0A5N5I489"/>
<proteinExistence type="predicted"/>
<reference evidence="1 2" key="2">
    <citation type="submission" date="2019-11" db="EMBL/GenBank/DDBJ databases">
        <title>A de novo genome assembly of a pear dwarfing rootstock.</title>
        <authorList>
            <person name="Wang F."/>
            <person name="Wang J."/>
            <person name="Li S."/>
            <person name="Zhang Y."/>
            <person name="Fang M."/>
            <person name="Ma L."/>
            <person name="Zhao Y."/>
            <person name="Jiang S."/>
        </authorList>
    </citation>
    <scope>NUCLEOTIDE SEQUENCE [LARGE SCALE GENOMIC DNA]</scope>
    <source>
        <strain evidence="1">S2</strain>
        <tissue evidence="1">Leaf</tissue>
    </source>
</reference>
<comment type="caution">
    <text evidence="1">The sequence shown here is derived from an EMBL/GenBank/DDBJ whole genome shotgun (WGS) entry which is preliminary data.</text>
</comment>
<evidence type="ECO:0000313" key="1">
    <source>
        <dbReference type="EMBL" id="KAB2633997.1"/>
    </source>
</evidence>
<gene>
    <name evidence="1" type="ORF">D8674_043056</name>
</gene>
<name>A0A5N5I489_9ROSA</name>
<sequence length="126" mass="14103">MSSPGIKPRQSVHQTWFRALPIRSVQPSDQCQTAVDAVLEGSPITGIDADALQHNTNPNLDPPHKYGDIRHVSTDTKLGRFILQSGQTSIIWHQSAMFPTRITCTRVRKETGLAEISKLLMIKMER</sequence>
<accession>A0A5N5I489</accession>
<evidence type="ECO:0000313" key="2">
    <source>
        <dbReference type="Proteomes" id="UP000327157"/>
    </source>
</evidence>
<reference evidence="1 2" key="1">
    <citation type="submission" date="2019-09" db="EMBL/GenBank/DDBJ databases">
        <authorList>
            <person name="Ou C."/>
        </authorList>
    </citation>
    <scope>NUCLEOTIDE SEQUENCE [LARGE SCALE GENOMIC DNA]</scope>
    <source>
        <strain evidence="1">S2</strain>
        <tissue evidence="1">Leaf</tissue>
    </source>
</reference>
<dbReference type="Proteomes" id="UP000327157">
    <property type="component" value="Unassembled WGS sequence"/>
</dbReference>